<dbReference type="RefSeq" id="WP_344492466.1">
    <property type="nucleotide sequence ID" value="NZ_BAAAQF010000034.1"/>
</dbReference>
<dbReference type="InterPro" id="IPR002182">
    <property type="entry name" value="NB-ARC"/>
</dbReference>
<gene>
    <name evidence="3" type="ORF">GCM10009830_48300</name>
</gene>
<reference evidence="4" key="1">
    <citation type="journal article" date="2019" name="Int. J. Syst. Evol. Microbiol.">
        <title>The Global Catalogue of Microorganisms (GCM) 10K type strain sequencing project: providing services to taxonomists for standard genome sequencing and annotation.</title>
        <authorList>
            <consortium name="The Broad Institute Genomics Platform"/>
            <consortium name="The Broad Institute Genome Sequencing Center for Infectious Disease"/>
            <person name="Wu L."/>
            <person name="Ma J."/>
        </authorList>
    </citation>
    <scope>NUCLEOTIDE SEQUENCE [LARGE SCALE GENOMIC DNA]</scope>
    <source>
        <strain evidence="4">JCM 16001</strain>
    </source>
</reference>
<dbReference type="SUPFAM" id="SSF52540">
    <property type="entry name" value="P-loop containing nucleoside triphosphate hydrolases"/>
    <property type="match status" value="1"/>
</dbReference>
<accession>A0ABP4TVW1</accession>
<protein>
    <recommendedName>
        <fullName evidence="2">NB-ARC domain-containing protein</fullName>
    </recommendedName>
</protein>
<dbReference type="Gene3D" id="3.40.50.300">
    <property type="entry name" value="P-loop containing nucleotide triphosphate hydrolases"/>
    <property type="match status" value="1"/>
</dbReference>
<name>A0ABP4TVW1_9ACTN</name>
<evidence type="ECO:0000313" key="4">
    <source>
        <dbReference type="Proteomes" id="UP001499851"/>
    </source>
</evidence>
<keyword evidence="4" id="KW-1185">Reference proteome</keyword>
<dbReference type="InterPro" id="IPR019734">
    <property type="entry name" value="TPR_rpt"/>
</dbReference>
<dbReference type="Gene3D" id="1.25.40.10">
    <property type="entry name" value="Tetratricopeptide repeat domain"/>
    <property type="match status" value="2"/>
</dbReference>
<dbReference type="PANTHER" id="PTHR47691:SF3">
    <property type="entry name" value="HTH-TYPE TRANSCRIPTIONAL REGULATOR RV0890C-RELATED"/>
    <property type="match status" value="1"/>
</dbReference>
<dbReference type="SUPFAM" id="SSF48452">
    <property type="entry name" value="TPR-like"/>
    <property type="match status" value="2"/>
</dbReference>
<organism evidence="3 4">
    <name type="scientific">Glycomyces endophyticus</name>
    <dbReference type="NCBI Taxonomy" id="480996"/>
    <lineage>
        <taxon>Bacteria</taxon>
        <taxon>Bacillati</taxon>
        <taxon>Actinomycetota</taxon>
        <taxon>Actinomycetes</taxon>
        <taxon>Glycomycetales</taxon>
        <taxon>Glycomycetaceae</taxon>
        <taxon>Glycomyces</taxon>
    </lineage>
</organism>
<feature type="domain" description="NB-ARC" evidence="2">
    <location>
        <begin position="142"/>
        <end position="267"/>
    </location>
</feature>
<feature type="compositionally biased region" description="Basic and acidic residues" evidence="1">
    <location>
        <begin position="847"/>
        <end position="857"/>
    </location>
</feature>
<evidence type="ECO:0000313" key="3">
    <source>
        <dbReference type="EMBL" id="GAA1694806.1"/>
    </source>
</evidence>
<dbReference type="Proteomes" id="UP001499851">
    <property type="component" value="Unassembled WGS sequence"/>
</dbReference>
<evidence type="ECO:0000259" key="2">
    <source>
        <dbReference type="Pfam" id="PF00931"/>
    </source>
</evidence>
<dbReference type="PANTHER" id="PTHR47691">
    <property type="entry name" value="REGULATOR-RELATED"/>
    <property type="match status" value="1"/>
</dbReference>
<sequence length="927" mass="99060">MARERTDPRSIQVLDDLAGYLRELRADAGGTPFRKIRADIRALNRRRSLPDEPPSLSALHGYFQNGRVRMDPGTVLDVARVLGLDAEGLDALEQACRRVLDRANRSHIVATRGAVPAPTARFTGRRAERDRIAALVDAARARGEAAVVAIEGMAGIGKTELVHQTARDLIDAGRTDGTHLYADLRGYDPLEPPAAPDAVVRGLLGHLGVPGRRIDTLTPAARAALLHRELAPRRALIVLDDAADAAQLRPLLPKAPGCIALVTSRRRLTDLAAARLPLDTVAPREALDLLRRYDPTGRLDASPADAAALIDLCRSLPLELAAVGRQLANKPDWELGDHVERLRRVPPHEHSGPVLALSYAGLPEPAQRLFRLLAVHPGRRFTGADAAALAGDDVDGALARLYDESLLLRRGDGPYEFHDSVRAYATELAHREDPASRQRAAVGRLLRHYRDRLDASGDAATAWAGAERADLLACLHTGGHDEAVAALAGLLNRRLRLLGHYGDARICNRRLLLVARRAGNAAWEADALAGLAEIDRLTGRFSAATDGFTAALRLRRRLGDRAGEADALRGLAQAASNHDYPAAARRYRAALAIHRDLGNRVGEAEALWGLAEIAMSVGHFSAAGTHAAAVAAICRDIGNRVGEAYGLRALGDVAVEVGEFDTARDHYRRSLALCRRTGNRRGSANALRGLGTAAFRAGRTDRSETLLRRALDRYRAIGDVAGEADALRGLAETAVARGDADAAERGFRRALAIYRETGDRHGQAHVLAGLGHCARLAARPARADQYWRQALALAERHGLLLAAEMRRALADPAPSAPVPLLSTGETRVLLPATASSPAGPRCASVPDRGEAETRERTGGAGRGPSGRAFGPPPSSRSVPHPRPADPGPLPSLRAVPASPPGRPLAAGRVNVHPCAKMVSSRERRPAG</sequence>
<dbReference type="SMART" id="SM00028">
    <property type="entry name" value="TPR"/>
    <property type="match status" value="6"/>
</dbReference>
<dbReference type="Pfam" id="PF13424">
    <property type="entry name" value="TPR_12"/>
    <property type="match status" value="2"/>
</dbReference>
<dbReference type="InterPro" id="IPR027417">
    <property type="entry name" value="P-loop_NTPase"/>
</dbReference>
<dbReference type="InterPro" id="IPR011990">
    <property type="entry name" value="TPR-like_helical_dom_sf"/>
</dbReference>
<feature type="compositionally biased region" description="Pro residues" evidence="1">
    <location>
        <begin position="870"/>
        <end position="889"/>
    </location>
</feature>
<feature type="region of interest" description="Disordered" evidence="1">
    <location>
        <begin position="832"/>
        <end position="927"/>
    </location>
</feature>
<proteinExistence type="predicted"/>
<evidence type="ECO:0000256" key="1">
    <source>
        <dbReference type="SAM" id="MobiDB-lite"/>
    </source>
</evidence>
<dbReference type="Pfam" id="PF00931">
    <property type="entry name" value="NB-ARC"/>
    <property type="match status" value="1"/>
</dbReference>
<dbReference type="EMBL" id="BAAAQF010000034">
    <property type="protein sequence ID" value="GAA1694806.1"/>
    <property type="molecule type" value="Genomic_DNA"/>
</dbReference>
<comment type="caution">
    <text evidence="3">The sequence shown here is derived from an EMBL/GenBank/DDBJ whole genome shotgun (WGS) entry which is preliminary data.</text>
</comment>
<dbReference type="PRINTS" id="PR00364">
    <property type="entry name" value="DISEASERSIST"/>
</dbReference>